<organism evidence="2 3">
    <name type="scientific">Niveibacterium microcysteis</name>
    <dbReference type="NCBI Taxonomy" id="2811415"/>
    <lineage>
        <taxon>Bacteria</taxon>
        <taxon>Pseudomonadati</taxon>
        <taxon>Pseudomonadota</taxon>
        <taxon>Betaproteobacteria</taxon>
        <taxon>Rhodocyclales</taxon>
        <taxon>Rhodocyclaceae</taxon>
        <taxon>Niveibacterium</taxon>
    </lineage>
</organism>
<gene>
    <name evidence="2" type="ORF">JY500_20055</name>
</gene>
<name>A0ABX7M7M8_9RHOO</name>
<dbReference type="RefSeq" id="WP_206254347.1">
    <property type="nucleotide sequence ID" value="NZ_CP071060.1"/>
</dbReference>
<keyword evidence="3" id="KW-1185">Reference proteome</keyword>
<evidence type="ECO:0000313" key="3">
    <source>
        <dbReference type="Proteomes" id="UP000663570"/>
    </source>
</evidence>
<dbReference type="Pfam" id="PF07791">
    <property type="entry name" value="Imm11"/>
    <property type="match status" value="1"/>
</dbReference>
<evidence type="ECO:0000259" key="1">
    <source>
        <dbReference type="Pfam" id="PF07791"/>
    </source>
</evidence>
<protein>
    <recommendedName>
        <fullName evidence="1">Immunity MXAN-0049 protein domain-containing protein</fullName>
    </recommendedName>
</protein>
<sequence length="190" mass="21108">MSSYYMLECIAPEDWDDPALVEGIAPPTGEDSWRLGRRFLNPPTRPIEVSLHADYGIQLKELRNVDTLLMTKRLHKALLDAGVSNLDAYPTIIRHRSRPFETDDYVACNLIGLVSAVDAAKSRIIGSSPDGLIDTDFESVALDDRKAQGALMFRLAENTSAVIVHESVKDYLQANGFDMLTFVPPSEWIG</sequence>
<feature type="domain" description="Immunity MXAN-0049 protein" evidence="1">
    <location>
        <begin position="58"/>
        <end position="182"/>
    </location>
</feature>
<evidence type="ECO:0000313" key="2">
    <source>
        <dbReference type="EMBL" id="QSI76723.1"/>
    </source>
</evidence>
<proteinExistence type="predicted"/>
<dbReference type="InterPro" id="IPR012433">
    <property type="entry name" value="Imm11"/>
</dbReference>
<dbReference type="Proteomes" id="UP000663570">
    <property type="component" value="Chromosome"/>
</dbReference>
<dbReference type="EMBL" id="CP071060">
    <property type="protein sequence ID" value="QSI76723.1"/>
    <property type="molecule type" value="Genomic_DNA"/>
</dbReference>
<reference evidence="2 3" key="1">
    <citation type="submission" date="2021-02" db="EMBL/GenBank/DDBJ databases">
        <title>Niveibacterium changnyeongensis HC41.</title>
        <authorList>
            <person name="Kang M."/>
        </authorList>
    </citation>
    <scope>NUCLEOTIDE SEQUENCE [LARGE SCALE GENOMIC DNA]</scope>
    <source>
        <strain evidence="2 3">HC41</strain>
    </source>
</reference>
<accession>A0ABX7M7M8</accession>